<dbReference type="InterPro" id="IPR005532">
    <property type="entry name" value="SUMF_dom"/>
</dbReference>
<dbReference type="InterPro" id="IPR051043">
    <property type="entry name" value="Sulfatase_Mod_Factor_Kinase"/>
</dbReference>
<dbReference type="EMBL" id="CAADFA010000204">
    <property type="protein sequence ID" value="VFJ57651.1"/>
    <property type="molecule type" value="Genomic_DNA"/>
</dbReference>
<dbReference type="InterPro" id="IPR016187">
    <property type="entry name" value="CTDL_fold"/>
</dbReference>
<reference evidence="2" key="1">
    <citation type="submission" date="2019-02" db="EMBL/GenBank/DDBJ databases">
        <authorList>
            <person name="Gruber-Vodicka R. H."/>
            <person name="Seah K. B. B."/>
        </authorList>
    </citation>
    <scope>NUCLEOTIDE SEQUENCE</scope>
    <source>
        <strain evidence="3">BECK_BZ163</strain>
        <strain evidence="4">BECK_BZ164</strain>
        <strain evidence="2">BECK_BZ165</strain>
    </source>
</reference>
<name>A0A450SUI1_9GAMM</name>
<evidence type="ECO:0000313" key="2">
    <source>
        <dbReference type="EMBL" id="VFJ57651.1"/>
    </source>
</evidence>
<protein>
    <submittedName>
        <fullName evidence="2">Formylglycine-generating enzyme, required for sulfatase activity, contains SUMF1/FGE domain</fullName>
    </submittedName>
</protein>
<gene>
    <name evidence="3" type="ORF">BECKFM1743A_GA0114220_102263</name>
    <name evidence="4" type="ORF">BECKFM1743B_GA0114221_102101</name>
    <name evidence="2" type="ORF">BECKFM1743C_GA0114222_102043</name>
</gene>
<accession>A0A450SUI1</accession>
<feature type="domain" description="Sulfatase-modifying factor enzyme-like" evidence="1">
    <location>
        <begin position="478"/>
        <end position="707"/>
    </location>
</feature>
<dbReference type="AlphaFoldDB" id="A0A450SUI1"/>
<dbReference type="Pfam" id="PF03781">
    <property type="entry name" value="FGE-sulfatase"/>
    <property type="match status" value="1"/>
</dbReference>
<proteinExistence type="predicted"/>
<dbReference type="PANTHER" id="PTHR23150:SF35">
    <property type="entry name" value="BLL6746 PROTEIN"/>
    <property type="match status" value="1"/>
</dbReference>
<dbReference type="InterPro" id="IPR042095">
    <property type="entry name" value="SUMF_sf"/>
</dbReference>
<dbReference type="SUPFAM" id="SSF56436">
    <property type="entry name" value="C-type lectin-like"/>
    <property type="match status" value="1"/>
</dbReference>
<dbReference type="Gene3D" id="3.90.1580.10">
    <property type="entry name" value="paralog of FGE (formylglycine-generating enzyme)"/>
    <property type="match status" value="1"/>
</dbReference>
<dbReference type="GO" id="GO:0120147">
    <property type="term" value="F:formylglycine-generating oxidase activity"/>
    <property type="evidence" value="ECO:0007669"/>
    <property type="project" value="TreeGrafter"/>
</dbReference>
<evidence type="ECO:0000313" key="4">
    <source>
        <dbReference type="EMBL" id="VFK11835.1"/>
    </source>
</evidence>
<evidence type="ECO:0000259" key="1">
    <source>
        <dbReference type="Pfam" id="PF03781"/>
    </source>
</evidence>
<evidence type="ECO:0000313" key="3">
    <source>
        <dbReference type="EMBL" id="VFJ58838.1"/>
    </source>
</evidence>
<dbReference type="EMBL" id="CAADFL010000210">
    <property type="protein sequence ID" value="VFK11835.1"/>
    <property type="molecule type" value="Genomic_DNA"/>
</dbReference>
<sequence>MIEPTTSFLSIASLPKLVKGLLPLANRLADSRDKRTAELCAMGDTFGSPFDLARFYVEPCCQDYNPAEHDEDNHPAVATKAPVFATIDSFLREDYPLLADGSRQMFILSDAGMGKTSLLMMIKLNQLMAFWPSGFDCRLLKIGADTLKIVEAHPDKANTVLLLDALDEDPLAWGNTKARVLALLAATTRYRRVLISCRTQFFPDTEPDPFGRPTRVRMGNYTCPVKFLSLFDDGQVARYLAKRFPNRWRDRFYRRDNPTRQRAGEVVLGMHSLRFRPLLLAYIDHIIEAEAREWNPYTLYQALVESWLAREEEKLRRQMDHPPSRKTLWRVCATVALDLQQQGKRLLSRTELDGLAGGFPALINLERFNVGGRSLLNRNADGDFRFSHYSIQEFLVAHALVNGVAPQESHGGIRVTDQLLAFLIASGGITSALLERLGFGEKGIAFAFPEWLNSGESWGRPMPGVHFYDRLSDGSPGPRMQWIPAGEFLMGSPEGRGFSDERPQHRVRFHAPFALGTYPVTFAEYDRFCAATHRRQPDDYGWGRWQRPVINVSWRDAQDYCVWLSEETGHDYHLPSEAQWEYAARGGTQTEYWWGDEIGHNRANCAGCGSQWDRERTAPVGAFAPNPFGLYDTAGNVREWTADCWHPDYQGAPVDGSAWREGNGSNCSRRVLRGGGWVDLPRFLRSAYRGRSNTDGASGDTGFRIARAI</sequence>
<dbReference type="PANTHER" id="PTHR23150">
    <property type="entry name" value="SULFATASE MODIFYING FACTOR 1, 2"/>
    <property type="match status" value="1"/>
</dbReference>
<organism evidence="2">
    <name type="scientific">Candidatus Kentrum sp. FM</name>
    <dbReference type="NCBI Taxonomy" id="2126340"/>
    <lineage>
        <taxon>Bacteria</taxon>
        <taxon>Pseudomonadati</taxon>
        <taxon>Pseudomonadota</taxon>
        <taxon>Gammaproteobacteria</taxon>
        <taxon>Candidatus Kentrum</taxon>
    </lineage>
</organism>
<dbReference type="EMBL" id="CAADEZ010000226">
    <property type="protein sequence ID" value="VFJ58838.1"/>
    <property type="molecule type" value="Genomic_DNA"/>
</dbReference>